<feature type="domain" description="Orn/DAP/Arg decarboxylase 2 N-terminal" evidence="11">
    <location>
        <begin position="22"/>
        <end position="252"/>
    </location>
</feature>
<dbReference type="PANTHER" id="PTHR11482">
    <property type="entry name" value="ARGININE/DIAMINOPIMELATE/ORNITHINE DECARBOXYLASE"/>
    <property type="match status" value="1"/>
</dbReference>
<dbReference type="SUPFAM" id="SSF51419">
    <property type="entry name" value="PLP-binding barrel"/>
    <property type="match status" value="1"/>
</dbReference>
<proteinExistence type="inferred from homology"/>
<evidence type="ECO:0000256" key="7">
    <source>
        <dbReference type="ARBA" id="ARBA00046672"/>
    </source>
</evidence>
<dbReference type="InterPro" id="IPR022643">
    <property type="entry name" value="De-COase2_C"/>
</dbReference>
<dbReference type="PANTHER" id="PTHR11482:SF6">
    <property type="entry name" value="ORNITHINE DECARBOXYLASE 1-RELATED"/>
    <property type="match status" value="1"/>
</dbReference>
<dbReference type="Gene3D" id="3.20.20.10">
    <property type="entry name" value="Alanine racemase"/>
    <property type="match status" value="1"/>
</dbReference>
<comment type="pathway">
    <text evidence="5">Amine and polyamine biosynthesis; putrescine biosynthesis via L-ornithine pathway; putrescine from L-ornithine: step 1/1.</text>
</comment>
<reference evidence="12" key="1">
    <citation type="journal article" date="2022" name="bioRxiv">
        <title>Genomics of Preaxostyla Flagellates Illuminates Evolutionary Transitions and the Path Towards Mitochondrial Loss.</title>
        <authorList>
            <person name="Novak L.V.F."/>
            <person name="Treitli S.C."/>
            <person name="Pyrih J."/>
            <person name="Halakuc P."/>
            <person name="Pipaliya S.V."/>
            <person name="Vacek V."/>
            <person name="Brzon O."/>
            <person name="Soukal P."/>
            <person name="Eme L."/>
            <person name="Dacks J.B."/>
            <person name="Karnkowska A."/>
            <person name="Elias M."/>
            <person name="Hampl V."/>
        </authorList>
    </citation>
    <scope>NUCLEOTIDE SEQUENCE</scope>
    <source>
        <strain evidence="12">RCP-MX</strain>
    </source>
</reference>
<name>A0ABQ8UNI4_9EUKA</name>
<dbReference type="InterPro" id="IPR029066">
    <property type="entry name" value="PLP-binding_barrel"/>
</dbReference>
<dbReference type="InterPro" id="IPR009006">
    <property type="entry name" value="Ala_racemase/Decarboxylase_C"/>
</dbReference>
<evidence type="ECO:0000259" key="11">
    <source>
        <dbReference type="Pfam" id="PF02784"/>
    </source>
</evidence>
<dbReference type="Pfam" id="PF00278">
    <property type="entry name" value="Orn_DAP_Arg_deC"/>
    <property type="match status" value="1"/>
</dbReference>
<evidence type="ECO:0000256" key="6">
    <source>
        <dbReference type="ARBA" id="ARBA00034138"/>
    </source>
</evidence>
<dbReference type="PRINTS" id="PR01182">
    <property type="entry name" value="ORNDCRBXLASE"/>
</dbReference>
<dbReference type="PROSITE" id="PS00878">
    <property type="entry name" value="ODR_DC_2_1"/>
    <property type="match status" value="1"/>
</dbReference>
<evidence type="ECO:0000313" key="12">
    <source>
        <dbReference type="EMBL" id="KAJ4459272.1"/>
    </source>
</evidence>
<dbReference type="InterPro" id="IPR022653">
    <property type="entry name" value="De-COase2_pyr-phos_BS"/>
</dbReference>
<dbReference type="PRINTS" id="PR01179">
    <property type="entry name" value="ODADCRBXLASE"/>
</dbReference>
<comment type="subunit">
    <text evidence="7">Homodimer. Only the dimer is catalytically active, as the active sites are constructed of residues from both monomers.</text>
</comment>
<dbReference type="InterPro" id="IPR000183">
    <property type="entry name" value="Orn/DAP/Arg_de-COase"/>
</dbReference>
<evidence type="ECO:0000256" key="5">
    <source>
        <dbReference type="ARBA" id="ARBA00034115"/>
    </source>
</evidence>
<evidence type="ECO:0000256" key="4">
    <source>
        <dbReference type="ARBA" id="ARBA00023239"/>
    </source>
</evidence>
<evidence type="ECO:0000256" key="1">
    <source>
        <dbReference type="ARBA" id="ARBA00001933"/>
    </source>
</evidence>
<evidence type="ECO:0000259" key="10">
    <source>
        <dbReference type="Pfam" id="PF00278"/>
    </source>
</evidence>
<dbReference type="EMBL" id="JAPMOS010000021">
    <property type="protein sequence ID" value="KAJ4459272.1"/>
    <property type="molecule type" value="Genomic_DNA"/>
</dbReference>
<accession>A0ABQ8UNI4</accession>
<dbReference type="Gene3D" id="2.40.37.10">
    <property type="entry name" value="Lyase, Ornithine Decarboxylase, Chain A, domain 1"/>
    <property type="match status" value="1"/>
</dbReference>
<dbReference type="InterPro" id="IPR002433">
    <property type="entry name" value="Orn_de-COase"/>
</dbReference>
<dbReference type="Pfam" id="PF02784">
    <property type="entry name" value="Orn_Arg_deC_N"/>
    <property type="match status" value="1"/>
</dbReference>
<keyword evidence="3" id="KW-0663">Pyridoxal phosphate</keyword>
<dbReference type="SUPFAM" id="SSF50621">
    <property type="entry name" value="Alanine racemase C-terminal domain-like"/>
    <property type="match status" value="1"/>
</dbReference>
<comment type="similarity">
    <text evidence="2 9">Belongs to the Orn/Lys/Arg decarboxylase class-II family.</text>
</comment>
<comment type="cofactor">
    <cofactor evidence="1">
        <name>pyridoxal 5'-phosphate</name>
        <dbReference type="ChEBI" id="CHEBI:597326"/>
    </cofactor>
</comment>
<sequence length="384" mass="42129">MTEVLPKSPVEEQLPVYIVSLKKVADQYKRWMSLFPTMRPFFAIKCFPDQRILTMMRDLGAGFDCASAGEIDLALSLGIQPSSIVFANTLKSPYHIKHAMDVGVHLMASDSLEEMEKIARIYPGAGVLLRIVACDKEGKYQFSSKFGADEDIVEPILRRCLSLPISIEGVSFHLGPGGCNYQTFSEAVRHAIGIVKLARGMGHTQAKILDVGGGMVDNDSINEVARGFADVLAEPGCPPDLVCMSEPGRWFCSGCLTLAAPVIATRFRRGRHSIHIAEGAYGMFSNIVWKKHEIDPAAVVPLGKETAPRLPEPADVWGPSCDSLDWVCKDIALPRMAVGDWLVFPDMGHYSYVAATEFNGFRRGRIVYADDAQAVLRALPRADL</sequence>
<dbReference type="EC" id="4.1.1.17" evidence="6"/>
<evidence type="ECO:0000256" key="3">
    <source>
        <dbReference type="ARBA" id="ARBA00022898"/>
    </source>
</evidence>
<dbReference type="Proteomes" id="UP001141327">
    <property type="component" value="Unassembled WGS sequence"/>
</dbReference>
<evidence type="ECO:0000256" key="2">
    <source>
        <dbReference type="ARBA" id="ARBA00008872"/>
    </source>
</evidence>
<organism evidence="12 13">
    <name type="scientific">Paratrimastix pyriformis</name>
    <dbReference type="NCBI Taxonomy" id="342808"/>
    <lineage>
        <taxon>Eukaryota</taxon>
        <taxon>Metamonada</taxon>
        <taxon>Preaxostyla</taxon>
        <taxon>Paratrimastigidae</taxon>
        <taxon>Paratrimastix</taxon>
    </lineage>
</organism>
<feature type="domain" description="Orn/DAP/Arg decarboxylase 2 C-terminal" evidence="10">
    <location>
        <begin position="253"/>
        <end position="348"/>
    </location>
</feature>
<evidence type="ECO:0000313" key="13">
    <source>
        <dbReference type="Proteomes" id="UP001141327"/>
    </source>
</evidence>
<comment type="caution">
    <text evidence="12">The sequence shown here is derived from an EMBL/GenBank/DDBJ whole genome shotgun (WGS) entry which is preliminary data.</text>
</comment>
<evidence type="ECO:0000256" key="8">
    <source>
        <dbReference type="ARBA" id="ARBA00049127"/>
    </source>
</evidence>
<protein>
    <recommendedName>
        <fullName evidence="6">ornithine decarboxylase</fullName>
        <ecNumber evidence="6">4.1.1.17</ecNumber>
    </recommendedName>
</protein>
<comment type="catalytic activity">
    <reaction evidence="8">
        <text>L-ornithine + H(+) = putrescine + CO2</text>
        <dbReference type="Rhea" id="RHEA:22964"/>
        <dbReference type="ChEBI" id="CHEBI:15378"/>
        <dbReference type="ChEBI" id="CHEBI:16526"/>
        <dbReference type="ChEBI" id="CHEBI:46911"/>
        <dbReference type="ChEBI" id="CHEBI:326268"/>
        <dbReference type="EC" id="4.1.1.17"/>
    </reaction>
</comment>
<gene>
    <name evidence="12" type="ORF">PAPYR_4809</name>
</gene>
<dbReference type="InterPro" id="IPR022644">
    <property type="entry name" value="De-COase2_N"/>
</dbReference>
<evidence type="ECO:0000256" key="9">
    <source>
        <dbReference type="RuleBase" id="RU003737"/>
    </source>
</evidence>
<keyword evidence="13" id="KW-1185">Reference proteome</keyword>
<keyword evidence="4" id="KW-0456">Lyase</keyword>